<proteinExistence type="predicted"/>
<organism evidence="1">
    <name type="scientific">Siphoviridae sp. ct4SH8</name>
    <dbReference type="NCBI Taxonomy" id="2827776"/>
    <lineage>
        <taxon>Viruses</taxon>
        <taxon>Duplodnaviria</taxon>
        <taxon>Heunggongvirae</taxon>
        <taxon>Uroviricota</taxon>
        <taxon>Caudoviricetes</taxon>
    </lineage>
</organism>
<sequence length="40" mass="4424">MPCPFCGRALPVWAAPEACAHGLWVKCKNPACKREVEIKL</sequence>
<dbReference type="EMBL" id="BK032700">
    <property type="protein sequence ID" value="DAF55808.1"/>
    <property type="molecule type" value="Genomic_DNA"/>
</dbReference>
<accession>A0A8S5SY36</accession>
<name>A0A8S5SY36_9CAUD</name>
<reference evidence="1" key="1">
    <citation type="journal article" date="2021" name="Proc. Natl. Acad. Sci. U.S.A.">
        <title>A Catalog of Tens of Thousands of Viruses from Human Metagenomes Reveals Hidden Associations with Chronic Diseases.</title>
        <authorList>
            <person name="Tisza M.J."/>
            <person name="Buck C.B."/>
        </authorList>
    </citation>
    <scope>NUCLEOTIDE SEQUENCE</scope>
    <source>
        <strain evidence="1">Ct4SH8</strain>
    </source>
</reference>
<protein>
    <submittedName>
        <fullName evidence="1">Cysteine-rich protein</fullName>
    </submittedName>
</protein>
<evidence type="ECO:0000313" key="1">
    <source>
        <dbReference type="EMBL" id="DAF55808.1"/>
    </source>
</evidence>